<gene>
    <name evidence="8" type="ORF">CC85DRAFT_129532</name>
</gene>
<feature type="region of interest" description="Disordered" evidence="5">
    <location>
        <begin position="751"/>
        <end position="775"/>
    </location>
</feature>
<dbReference type="SMART" id="SM00271">
    <property type="entry name" value="DnaJ"/>
    <property type="match status" value="1"/>
</dbReference>
<feature type="domain" description="C2H2-type" evidence="7">
    <location>
        <begin position="359"/>
        <end position="383"/>
    </location>
</feature>
<evidence type="ECO:0000259" key="6">
    <source>
        <dbReference type="PROSITE" id="PS50076"/>
    </source>
</evidence>
<organism evidence="8 9">
    <name type="scientific">Cutaneotrichosporon oleaginosum</name>
    <dbReference type="NCBI Taxonomy" id="879819"/>
    <lineage>
        <taxon>Eukaryota</taxon>
        <taxon>Fungi</taxon>
        <taxon>Dikarya</taxon>
        <taxon>Basidiomycota</taxon>
        <taxon>Agaricomycotina</taxon>
        <taxon>Tremellomycetes</taxon>
        <taxon>Trichosporonales</taxon>
        <taxon>Trichosporonaceae</taxon>
        <taxon>Cutaneotrichosporon</taxon>
    </lineage>
</organism>
<name>A0A0J0XIX0_9TREE</name>
<evidence type="ECO:0000313" key="8">
    <source>
        <dbReference type="EMBL" id="KLT41026.1"/>
    </source>
</evidence>
<dbReference type="InterPro" id="IPR036236">
    <property type="entry name" value="Znf_C2H2_sf"/>
</dbReference>
<dbReference type="GeneID" id="28980055"/>
<dbReference type="EMBL" id="KQ087224">
    <property type="protein sequence ID" value="KLT41026.1"/>
    <property type="molecule type" value="Genomic_DNA"/>
</dbReference>
<feature type="compositionally biased region" description="Acidic residues" evidence="5">
    <location>
        <begin position="331"/>
        <end position="344"/>
    </location>
</feature>
<dbReference type="InterPro" id="IPR001623">
    <property type="entry name" value="DnaJ_domain"/>
</dbReference>
<feature type="region of interest" description="Disordered" evidence="5">
    <location>
        <begin position="277"/>
        <end position="352"/>
    </location>
</feature>
<reference evidence="8 9" key="1">
    <citation type="submission" date="2015-03" db="EMBL/GenBank/DDBJ databases">
        <title>Genomics and transcriptomics of the oil-accumulating basidiomycete yeast T. oleaginosus allow insights into substrate utilization and the diverse evolutionary trajectories of mating systems in fungi.</title>
        <authorList>
            <consortium name="DOE Joint Genome Institute"/>
            <person name="Kourist R."/>
            <person name="Kracht O."/>
            <person name="Bracharz F."/>
            <person name="Lipzen A."/>
            <person name="Nolan M."/>
            <person name="Ohm R."/>
            <person name="Grigoriev I."/>
            <person name="Sun S."/>
            <person name="Heitman J."/>
            <person name="Bruck T."/>
            <person name="Nowrousian M."/>
        </authorList>
    </citation>
    <scope>NUCLEOTIDE SEQUENCE [LARGE SCALE GENOMIC DNA]</scope>
    <source>
        <strain evidence="8 9">IBC0246</strain>
    </source>
</reference>
<dbReference type="InterPro" id="IPR036869">
    <property type="entry name" value="J_dom_sf"/>
</dbReference>
<feature type="compositionally biased region" description="Basic and acidic residues" evidence="5">
    <location>
        <begin position="475"/>
        <end position="490"/>
    </location>
</feature>
<feature type="region of interest" description="Disordered" evidence="5">
    <location>
        <begin position="394"/>
        <end position="413"/>
    </location>
</feature>
<dbReference type="GO" id="GO:0005737">
    <property type="term" value="C:cytoplasm"/>
    <property type="evidence" value="ECO:0007669"/>
    <property type="project" value="TreeGrafter"/>
</dbReference>
<evidence type="ECO:0000259" key="7">
    <source>
        <dbReference type="PROSITE" id="PS50157"/>
    </source>
</evidence>
<evidence type="ECO:0000256" key="2">
    <source>
        <dbReference type="ARBA" id="ARBA00022771"/>
    </source>
</evidence>
<dbReference type="InterPro" id="IPR051964">
    <property type="entry name" value="Chaperone_stress_response"/>
</dbReference>
<dbReference type="InterPro" id="IPR054076">
    <property type="entry name" value="ZUO1-like_ZHD"/>
</dbReference>
<dbReference type="SMART" id="SM00451">
    <property type="entry name" value="ZnF_U1"/>
    <property type="match status" value="1"/>
</dbReference>
<accession>A0A0J0XIX0</accession>
<dbReference type="STRING" id="879819.A0A0J0XIX0"/>
<dbReference type="Pfam" id="PF21884">
    <property type="entry name" value="ZUO1-like_ZHD"/>
    <property type="match status" value="1"/>
</dbReference>
<evidence type="ECO:0000256" key="5">
    <source>
        <dbReference type="SAM" id="MobiDB-lite"/>
    </source>
</evidence>
<evidence type="ECO:0000256" key="4">
    <source>
        <dbReference type="PROSITE-ProRule" id="PRU00042"/>
    </source>
</evidence>
<dbReference type="PROSITE" id="PS50157">
    <property type="entry name" value="ZINC_FINGER_C2H2_2"/>
    <property type="match status" value="1"/>
</dbReference>
<dbReference type="InterPro" id="IPR018253">
    <property type="entry name" value="DnaJ_domain_CS"/>
</dbReference>
<feature type="compositionally biased region" description="Basic residues" evidence="5">
    <location>
        <begin position="454"/>
        <end position="463"/>
    </location>
</feature>
<dbReference type="CDD" id="cd06257">
    <property type="entry name" value="DnaJ"/>
    <property type="match status" value="1"/>
</dbReference>
<keyword evidence="2 4" id="KW-0863">Zinc-finger</keyword>
<dbReference type="PANTHER" id="PTHR44029">
    <property type="entry name" value="DNAJ HOMOLOG SUBFAMILY C MEMBER 21"/>
    <property type="match status" value="1"/>
</dbReference>
<dbReference type="OrthoDB" id="5894at2759"/>
<keyword evidence="3" id="KW-0862">Zinc</keyword>
<feature type="domain" description="J" evidence="6">
    <location>
        <begin position="20"/>
        <end position="86"/>
    </location>
</feature>
<dbReference type="PANTHER" id="PTHR44029:SF1">
    <property type="entry name" value="DNAJ HOMOLOG SUBFAMILY C MEMBER 21"/>
    <property type="match status" value="1"/>
</dbReference>
<dbReference type="AlphaFoldDB" id="A0A0J0XIX0"/>
<dbReference type="PROSITE" id="PS50076">
    <property type="entry name" value="DNAJ_2"/>
    <property type="match status" value="1"/>
</dbReference>
<feature type="compositionally biased region" description="Basic and acidic residues" evidence="5">
    <location>
        <begin position="521"/>
        <end position="542"/>
    </location>
</feature>
<dbReference type="InterPro" id="IPR012942">
    <property type="entry name" value="SRR1-like"/>
</dbReference>
<dbReference type="GO" id="GO:0003676">
    <property type="term" value="F:nucleic acid binding"/>
    <property type="evidence" value="ECO:0007669"/>
    <property type="project" value="InterPro"/>
</dbReference>
<proteinExistence type="predicted"/>
<dbReference type="SUPFAM" id="SSF57667">
    <property type="entry name" value="beta-beta-alpha zinc fingers"/>
    <property type="match status" value="1"/>
</dbReference>
<evidence type="ECO:0008006" key="10">
    <source>
        <dbReference type="Google" id="ProtNLM"/>
    </source>
</evidence>
<protein>
    <recommendedName>
        <fullName evidence="10">DnaJ-domain-containing protein</fullName>
    </recommendedName>
</protein>
<dbReference type="Pfam" id="PF00226">
    <property type="entry name" value="DnaJ"/>
    <property type="match status" value="1"/>
</dbReference>
<dbReference type="Pfam" id="PF07985">
    <property type="entry name" value="SRR1"/>
    <property type="match status" value="1"/>
</dbReference>
<dbReference type="PRINTS" id="PR00625">
    <property type="entry name" value="JDOMAIN"/>
</dbReference>
<dbReference type="InterPro" id="IPR013087">
    <property type="entry name" value="Znf_C2H2_type"/>
</dbReference>
<dbReference type="PROSITE" id="PS00028">
    <property type="entry name" value="ZINC_FINGER_C2H2_1"/>
    <property type="match status" value="1"/>
</dbReference>
<evidence type="ECO:0000256" key="3">
    <source>
        <dbReference type="ARBA" id="ARBA00022833"/>
    </source>
</evidence>
<feature type="region of interest" description="Disordered" evidence="5">
    <location>
        <begin position="448"/>
        <end position="546"/>
    </location>
</feature>
<dbReference type="PROSITE" id="PS00636">
    <property type="entry name" value="DNAJ_1"/>
    <property type="match status" value="1"/>
</dbReference>
<dbReference type="Pfam" id="PF12171">
    <property type="entry name" value="zf-C2H2_jaz"/>
    <property type="match status" value="1"/>
</dbReference>
<feature type="compositionally biased region" description="Basic and acidic residues" evidence="5">
    <location>
        <begin position="297"/>
        <end position="314"/>
    </location>
</feature>
<dbReference type="InterPro" id="IPR022755">
    <property type="entry name" value="Znf_C2H2_jaz"/>
</dbReference>
<evidence type="ECO:0000256" key="1">
    <source>
        <dbReference type="ARBA" id="ARBA00022723"/>
    </source>
</evidence>
<sequence>MGNDQSRTADKEEPEDGPIDYYELLQVDIEATPEEIKKSYRKLALVNHPDKNPHRVEEATKIFADLQQAYEVLSDPNERAFYDRHRNDHIETNDDDFYDHVRAGDAGVADPKSKFNRRKRGDPGIKIDQLMRFFDPKLARKMDDSSEGFYSVYRTLFNVLASDEVLHTPQDGVPVHYPSFGDSTTPYAPPPGLTKAERARSNWARDFYTAWGEFTTEKRFEWVEKWDTHRAETREIRRLMEKENKKAREDHRKEYIDTVRTLVSFIQHRDPRFKAYQAEAKKKKPAGSGASTPRRAPRVDAEAAKRREEERMRAAEAFQEQEWQKVKVASDEEDEADEYAEEGDGTGIRMDDGAGGEVFECVACNKTFQSEASWSNHERSKKHKQSVWRMAKEMRAENAGFDEDDFATPLETPAEEFKEAELDDEELMLELEQLEELDLLEAEEKSKLSAMKEAKKRKEKAKPKPPAPVEPEPVIEAKPRASSPKKELPRKSTPAIDEDSDAASSKQEMSKRDKRRAREVRRKEEAEAAKEAFKEKRKEAKKAAKAGLVPPPLSAKEIEMERAAKQFIQPKRKGKAPKKAEKVEITDEDVQRAVEDVHGLRTKMIEKWGEEWNALMERLRPLLLNGVQQQLAILCLGLGKPCVDRTAKIQLALALELAAALGTHPSSISAFDPVFDDGDKRVLSSLSLTIITENLRGEHELTGPTLVYMPHCSKALYEAFFSKNYSPRLASQTVILGNDLGEYLPGFVRETGEGEREEEEFQKPKKKRKSRAAPRSYEDGVLRRLVPNFEVAPMSVLPETNLPGFARAFLSLAFQWLPAENVDKVDWETPLPAVVWPDDGEVA</sequence>
<keyword evidence="9" id="KW-1185">Reference proteome</keyword>
<keyword evidence="1" id="KW-0479">Metal-binding</keyword>
<dbReference type="InterPro" id="IPR003604">
    <property type="entry name" value="Matrin/U1-like-C_Znf_C2H2"/>
</dbReference>
<dbReference type="SUPFAM" id="SSF46565">
    <property type="entry name" value="Chaperone J-domain"/>
    <property type="match status" value="1"/>
</dbReference>
<dbReference type="Proteomes" id="UP000053611">
    <property type="component" value="Unassembled WGS sequence"/>
</dbReference>
<dbReference type="Gene3D" id="3.30.160.60">
    <property type="entry name" value="Classic Zinc Finger"/>
    <property type="match status" value="1"/>
</dbReference>
<evidence type="ECO:0000313" key="9">
    <source>
        <dbReference type="Proteomes" id="UP000053611"/>
    </source>
</evidence>
<dbReference type="GO" id="GO:0008270">
    <property type="term" value="F:zinc ion binding"/>
    <property type="evidence" value="ECO:0007669"/>
    <property type="project" value="UniProtKB-KW"/>
</dbReference>
<dbReference type="RefSeq" id="XP_018277517.1">
    <property type="nucleotide sequence ID" value="XM_018419452.1"/>
</dbReference>
<dbReference type="Gene3D" id="1.10.287.110">
    <property type="entry name" value="DnaJ domain"/>
    <property type="match status" value="1"/>
</dbReference>
<feature type="region of interest" description="Disordered" evidence="5">
    <location>
        <begin position="1"/>
        <end position="20"/>
    </location>
</feature>